<dbReference type="KEGG" id="rpc:RPC_2030"/>
<gene>
    <name evidence="1" type="ordered locus">RPC_2030</name>
</gene>
<dbReference type="STRING" id="316056.RPC_2030"/>
<name>Q216V1_RHOPB</name>
<sequence>MVVDRSGAGRCRTVAACRNGYIDLVILSGRARKATLRALGHNRWRVGHGTRRHGARHRLLKENEMDAAITSTGTSDNAKLVRVIRSGPDGKLNVVRLSASASPLEGPTAAASWTKATCSWTKATCSWTKATC</sequence>
<dbReference type="AlphaFoldDB" id="Q216V1"/>
<organism evidence="1">
    <name type="scientific">Rhodopseudomonas palustris (strain BisB18)</name>
    <dbReference type="NCBI Taxonomy" id="316056"/>
    <lineage>
        <taxon>Bacteria</taxon>
        <taxon>Pseudomonadati</taxon>
        <taxon>Pseudomonadota</taxon>
        <taxon>Alphaproteobacteria</taxon>
        <taxon>Hyphomicrobiales</taxon>
        <taxon>Nitrobacteraceae</taxon>
        <taxon>Rhodopseudomonas</taxon>
    </lineage>
</organism>
<accession>Q216V1</accession>
<dbReference type="HOGENOM" id="CLU_1915487_0_0_5"/>
<protein>
    <submittedName>
        <fullName evidence="1">Uncharacterized protein</fullName>
    </submittedName>
</protein>
<dbReference type="EMBL" id="CP000301">
    <property type="protein sequence ID" value="ABD87585.1"/>
    <property type="molecule type" value="Genomic_DNA"/>
</dbReference>
<proteinExistence type="predicted"/>
<evidence type="ECO:0000313" key="1">
    <source>
        <dbReference type="EMBL" id="ABD87585.1"/>
    </source>
</evidence>
<reference evidence="1" key="1">
    <citation type="submission" date="2006-03" db="EMBL/GenBank/DDBJ databases">
        <title>Complete sequence of Rhodopseudomonas palustris BisB18.</title>
        <authorList>
            <consortium name="US DOE Joint Genome Institute"/>
            <person name="Copeland A."/>
            <person name="Lucas S."/>
            <person name="Lapidus A."/>
            <person name="Barry K."/>
            <person name="Detter J.C."/>
            <person name="Glavina del Rio T."/>
            <person name="Hammon N."/>
            <person name="Israni S."/>
            <person name="Dalin E."/>
            <person name="Tice H."/>
            <person name="Pitluck S."/>
            <person name="Chain P."/>
            <person name="Malfatti S."/>
            <person name="Shin M."/>
            <person name="Vergez L."/>
            <person name="Schmutz J."/>
            <person name="Larimer F."/>
            <person name="Land M."/>
            <person name="Hauser L."/>
            <person name="Pelletier D.A."/>
            <person name="Kyrpides N."/>
            <person name="Anderson I."/>
            <person name="Oda Y."/>
            <person name="Harwood C.S."/>
            <person name="Richardson P."/>
        </authorList>
    </citation>
    <scope>NUCLEOTIDE SEQUENCE [LARGE SCALE GENOMIC DNA]</scope>
    <source>
        <strain evidence="1">BisB18</strain>
    </source>
</reference>